<organism evidence="1 2">
    <name type="scientific">Chryseobacterium populi</name>
    <dbReference type="NCBI Taxonomy" id="1144316"/>
    <lineage>
        <taxon>Bacteria</taxon>
        <taxon>Pseudomonadati</taxon>
        <taxon>Bacteroidota</taxon>
        <taxon>Flavobacteriia</taxon>
        <taxon>Flavobacteriales</taxon>
        <taxon>Weeksellaceae</taxon>
        <taxon>Chryseobacterium group</taxon>
        <taxon>Chryseobacterium</taxon>
    </lineage>
</organism>
<reference evidence="1 2" key="1">
    <citation type="journal article" date="2012" name="J. Bacteriol.">
        <title>Twenty-one genome sequences from Pseudomonas species and 19 genome sequences from diverse bacteria isolated from the rhizosphere and endosphere of Populus deltoides.</title>
        <authorList>
            <person name="Brown S.D."/>
            <person name="Utturkar S.M."/>
            <person name="Klingeman D.M."/>
            <person name="Johnson C.M."/>
            <person name="Martin S.L."/>
            <person name="Land M.L."/>
            <person name="Lu T.Y."/>
            <person name="Schadt C.W."/>
            <person name="Doktycz M.J."/>
            <person name="Pelletier D.A."/>
        </authorList>
    </citation>
    <scope>NUCLEOTIDE SEQUENCE [LARGE SCALE GENOMIC DNA]</scope>
    <source>
        <strain evidence="1 2">CF314</strain>
    </source>
</reference>
<keyword evidence="2" id="KW-1185">Reference proteome</keyword>
<evidence type="ECO:0000313" key="2">
    <source>
        <dbReference type="Proteomes" id="UP000007509"/>
    </source>
</evidence>
<dbReference type="AlphaFoldDB" id="J3CP14"/>
<proteinExistence type="predicted"/>
<dbReference type="Proteomes" id="UP000007509">
    <property type="component" value="Unassembled WGS sequence"/>
</dbReference>
<dbReference type="PATRIC" id="fig|1144316.3.peg.527"/>
<comment type="caution">
    <text evidence="1">The sequence shown here is derived from an EMBL/GenBank/DDBJ whole genome shotgun (WGS) entry which is preliminary data.</text>
</comment>
<dbReference type="EMBL" id="AKJY01000006">
    <property type="protein sequence ID" value="EJL75366.1"/>
    <property type="molecule type" value="Genomic_DNA"/>
</dbReference>
<name>J3CP14_9FLAO</name>
<dbReference type="RefSeq" id="WP_007840356.1">
    <property type="nucleotide sequence ID" value="NZ_AKJY01000006.1"/>
</dbReference>
<protein>
    <submittedName>
        <fullName evidence="1">Uncharacterized protein</fullName>
    </submittedName>
</protein>
<dbReference type="OrthoDB" id="1270494at2"/>
<evidence type="ECO:0000313" key="1">
    <source>
        <dbReference type="EMBL" id="EJL75366.1"/>
    </source>
</evidence>
<accession>J3CP14</accession>
<sequence length="217" mass="25919">MGTYVKITNIDNKEISDQQLNMLSEYNRHFFDEFTHELLKIEKFSKNFRTQEIGQIGGEVYVLPTENLNTVINNYINNTSIGTSWVFYHNKQTNNNGDVKWDYFFYRKGILNDKGIVVYDDKNREIASCRIDLLTDQKIDKCKKFYGDPSVFDYEFGNEMIPNIKFWYNDSDNNIKDITFYENEYLLNDFLADSDIMQKFPWNQHSYYHLFEPILPS</sequence>
<gene>
    <name evidence="1" type="ORF">PMI13_00513</name>
</gene>